<protein>
    <submittedName>
        <fullName evidence="6">Uncharacterized protein</fullName>
    </submittedName>
</protein>
<dbReference type="Gene3D" id="1.10.246.220">
    <property type="match status" value="1"/>
</dbReference>
<feature type="domain" description="Myb-like" evidence="4">
    <location>
        <begin position="313"/>
        <end position="368"/>
    </location>
</feature>
<dbReference type="Pfam" id="PF00249">
    <property type="entry name" value="Myb_DNA-binding"/>
    <property type="match status" value="1"/>
</dbReference>
<evidence type="ECO:0000256" key="3">
    <source>
        <dbReference type="SAM" id="MobiDB-lite"/>
    </source>
</evidence>
<keyword evidence="2" id="KW-0539">Nucleus</keyword>
<dbReference type="PANTHER" id="PTHR47122:SF5">
    <property type="entry name" value="TRF-LIKE 8"/>
    <property type="match status" value="1"/>
</dbReference>
<gene>
    <name evidence="6" type="ORF">LLUT_LOCUS22463</name>
</gene>
<dbReference type="SUPFAM" id="SSF46689">
    <property type="entry name" value="Homeodomain-like"/>
    <property type="match status" value="1"/>
</dbReference>
<feature type="domain" description="HTH myb-type" evidence="5">
    <location>
        <begin position="313"/>
        <end position="372"/>
    </location>
</feature>
<dbReference type="EMBL" id="CAXHTB010000015">
    <property type="protein sequence ID" value="CAL0321403.1"/>
    <property type="molecule type" value="Genomic_DNA"/>
</dbReference>
<dbReference type="AlphaFoldDB" id="A0AAV1XKF4"/>
<feature type="region of interest" description="Disordered" evidence="3">
    <location>
        <begin position="288"/>
        <end position="319"/>
    </location>
</feature>
<feature type="region of interest" description="Disordered" evidence="3">
    <location>
        <begin position="407"/>
        <end position="435"/>
    </location>
</feature>
<accession>A0AAV1XKF4</accession>
<dbReference type="Proteomes" id="UP001497480">
    <property type="component" value="Unassembled WGS sequence"/>
</dbReference>
<name>A0AAV1XKF4_LUPLU</name>
<proteinExistence type="predicted"/>
<evidence type="ECO:0000313" key="7">
    <source>
        <dbReference type="Proteomes" id="UP001497480"/>
    </source>
</evidence>
<dbReference type="InterPro" id="IPR017930">
    <property type="entry name" value="Myb_dom"/>
</dbReference>
<comment type="caution">
    <text evidence="6">The sequence shown here is derived from an EMBL/GenBank/DDBJ whole genome shotgun (WGS) entry which is preliminary data.</text>
</comment>
<sequence>MKCKRVQVGESFVPVLKDEEMEVEHSLEEHRNGHISMDAGSLDSHTTLNGMDDLGLEVLDGILDDVEINDLDGIDAFSGACDEYFLDCDFVNNPEVLGYGLSKGSLLQNSSSETHSSGFSGSSIVGGGSESTKVPSAQPECKSDSPDGTTTSESCDALRNNPSQPSNGDCMYAISLDMKHLHELNNDHPLAGGLLSFENEKDAVEEWQPSALREKRFRKPTKRYIEESSNLRSKEKIPIAATKSKNLTLSSFDELNVRPKALGKIPGEKYRNENSDVTLPALKVCRGRPKKKKLENDKEPLTSESEDEPKRKDRRKNQRMWTLPEVKKLVDGISEYGIGRWTNIKRFFFSSSSYRTPTDIRDKWRNLLRASSAQKSSDKEAEQNDELALRPLPVELVQRVRELAKIHPYPRARGSKKSCVSSSLGKRNLKRKRCS</sequence>
<feature type="compositionally biased region" description="Polar residues" evidence="3">
    <location>
        <begin position="146"/>
        <end position="166"/>
    </location>
</feature>
<evidence type="ECO:0000256" key="1">
    <source>
        <dbReference type="ARBA" id="ARBA00004123"/>
    </source>
</evidence>
<evidence type="ECO:0000259" key="4">
    <source>
        <dbReference type="PROSITE" id="PS50090"/>
    </source>
</evidence>
<dbReference type="SMART" id="SM00717">
    <property type="entry name" value="SANT"/>
    <property type="match status" value="1"/>
</dbReference>
<comment type="subcellular location">
    <subcellularLocation>
        <location evidence="1">Nucleus</location>
    </subcellularLocation>
</comment>
<evidence type="ECO:0000313" key="6">
    <source>
        <dbReference type="EMBL" id="CAL0321403.1"/>
    </source>
</evidence>
<reference evidence="6 7" key="1">
    <citation type="submission" date="2024-03" db="EMBL/GenBank/DDBJ databases">
        <authorList>
            <person name="Martinez-Hernandez J."/>
        </authorList>
    </citation>
    <scope>NUCLEOTIDE SEQUENCE [LARGE SCALE GENOMIC DNA]</scope>
</reference>
<feature type="region of interest" description="Disordered" evidence="3">
    <location>
        <begin position="110"/>
        <end position="166"/>
    </location>
</feature>
<dbReference type="CDD" id="cd11660">
    <property type="entry name" value="SANT_TRF"/>
    <property type="match status" value="1"/>
</dbReference>
<dbReference type="InterPro" id="IPR001005">
    <property type="entry name" value="SANT/Myb"/>
</dbReference>
<dbReference type="PANTHER" id="PTHR47122">
    <property type="entry name" value="MYB-LIKE DNA-BINDING DOMAIN CONTAINING PROTEIN, EXPRESSED"/>
    <property type="match status" value="1"/>
</dbReference>
<keyword evidence="7" id="KW-1185">Reference proteome</keyword>
<dbReference type="PROSITE" id="PS51294">
    <property type="entry name" value="HTH_MYB"/>
    <property type="match status" value="1"/>
</dbReference>
<organism evidence="6 7">
    <name type="scientific">Lupinus luteus</name>
    <name type="common">European yellow lupine</name>
    <dbReference type="NCBI Taxonomy" id="3873"/>
    <lineage>
        <taxon>Eukaryota</taxon>
        <taxon>Viridiplantae</taxon>
        <taxon>Streptophyta</taxon>
        <taxon>Embryophyta</taxon>
        <taxon>Tracheophyta</taxon>
        <taxon>Spermatophyta</taxon>
        <taxon>Magnoliopsida</taxon>
        <taxon>eudicotyledons</taxon>
        <taxon>Gunneridae</taxon>
        <taxon>Pentapetalae</taxon>
        <taxon>rosids</taxon>
        <taxon>fabids</taxon>
        <taxon>Fabales</taxon>
        <taxon>Fabaceae</taxon>
        <taxon>Papilionoideae</taxon>
        <taxon>50 kb inversion clade</taxon>
        <taxon>genistoids sensu lato</taxon>
        <taxon>core genistoids</taxon>
        <taxon>Genisteae</taxon>
        <taxon>Lupinus</taxon>
    </lineage>
</organism>
<feature type="compositionally biased region" description="Low complexity" evidence="3">
    <location>
        <begin position="110"/>
        <end position="123"/>
    </location>
</feature>
<evidence type="ECO:0000259" key="5">
    <source>
        <dbReference type="PROSITE" id="PS51294"/>
    </source>
</evidence>
<dbReference type="InterPro" id="IPR009057">
    <property type="entry name" value="Homeodomain-like_sf"/>
</dbReference>
<dbReference type="GO" id="GO:0005634">
    <property type="term" value="C:nucleus"/>
    <property type="evidence" value="ECO:0007669"/>
    <property type="project" value="UniProtKB-SubCell"/>
</dbReference>
<evidence type="ECO:0000256" key="2">
    <source>
        <dbReference type="ARBA" id="ARBA00023242"/>
    </source>
</evidence>
<dbReference type="PROSITE" id="PS50090">
    <property type="entry name" value="MYB_LIKE"/>
    <property type="match status" value="1"/>
</dbReference>